<dbReference type="Proteomes" id="UP000465302">
    <property type="component" value="Unassembled WGS sequence"/>
</dbReference>
<name>A0A2A7MS60_MYCAG</name>
<organism evidence="2 3">
    <name type="scientific">Mycolicibacterium agri</name>
    <name type="common">Mycobacterium agri</name>
    <dbReference type="NCBI Taxonomy" id="36811"/>
    <lineage>
        <taxon>Bacteria</taxon>
        <taxon>Bacillati</taxon>
        <taxon>Actinomycetota</taxon>
        <taxon>Actinomycetes</taxon>
        <taxon>Mycobacteriales</taxon>
        <taxon>Mycobacteriaceae</taxon>
        <taxon>Mycolicibacterium</taxon>
    </lineage>
</organism>
<evidence type="ECO:0000313" key="3">
    <source>
        <dbReference type="Proteomes" id="UP000220914"/>
    </source>
</evidence>
<dbReference type="EMBL" id="BLKS01000001">
    <property type="protein sequence ID" value="GFG49443.1"/>
    <property type="molecule type" value="Genomic_DNA"/>
</dbReference>
<accession>A0A2A7MS60</accession>
<proteinExistence type="predicted"/>
<dbReference type="AlphaFoldDB" id="A0A2A7MS60"/>
<dbReference type="OrthoDB" id="3387386at2"/>
<dbReference type="EMBL" id="PDCP01000068">
    <property type="protein sequence ID" value="PEG34347.1"/>
    <property type="molecule type" value="Genomic_DNA"/>
</dbReference>
<evidence type="ECO:0000313" key="1">
    <source>
        <dbReference type="EMBL" id="GFG49443.1"/>
    </source>
</evidence>
<comment type="caution">
    <text evidence="2">The sequence shown here is derived from an EMBL/GenBank/DDBJ whole genome shotgun (WGS) entry which is preliminary data.</text>
</comment>
<gene>
    <name evidence="2" type="ORF">CQY20_26135</name>
    <name evidence="1" type="ORF">MAGR_08840</name>
</gene>
<protein>
    <recommendedName>
        <fullName evidence="5">Phage gp6-like head-tail connector protein</fullName>
    </recommendedName>
</protein>
<reference evidence="2 3" key="1">
    <citation type="submission" date="2017-10" db="EMBL/GenBank/DDBJ databases">
        <title>The new phylogeny of genus Mycobacterium.</title>
        <authorList>
            <person name="Tortoli E."/>
            <person name="Trovato A."/>
            <person name="Cirillo D.M."/>
        </authorList>
    </citation>
    <scope>NUCLEOTIDE SEQUENCE [LARGE SCALE GENOMIC DNA]</scope>
    <source>
        <strain evidence="2 3">CCUG37673</strain>
    </source>
</reference>
<reference evidence="1" key="3">
    <citation type="submission" date="2020-02" db="EMBL/GenBank/DDBJ databases">
        <authorList>
            <person name="Matsumoto Y."/>
            <person name="Motooka D."/>
            <person name="Nakamura S."/>
        </authorList>
    </citation>
    <scope>NUCLEOTIDE SEQUENCE</scope>
    <source>
        <strain evidence="1">JCM 6377</strain>
    </source>
</reference>
<reference evidence="1 4" key="2">
    <citation type="journal article" date="2019" name="Emerg. Microbes Infect.">
        <title>Comprehensive subspecies identification of 175 nontuberculous mycobacteria species based on 7547 genomic profiles.</title>
        <authorList>
            <person name="Matsumoto Y."/>
            <person name="Kinjo T."/>
            <person name="Motooka D."/>
            <person name="Nabeya D."/>
            <person name="Jung N."/>
            <person name="Uechi K."/>
            <person name="Horii T."/>
            <person name="Iida T."/>
            <person name="Fujita J."/>
            <person name="Nakamura S."/>
        </authorList>
    </citation>
    <scope>NUCLEOTIDE SEQUENCE [LARGE SCALE GENOMIC DNA]</scope>
    <source>
        <strain evidence="1 4">JCM 6377</strain>
    </source>
</reference>
<evidence type="ECO:0000313" key="2">
    <source>
        <dbReference type="EMBL" id="PEG34347.1"/>
    </source>
</evidence>
<evidence type="ECO:0008006" key="5">
    <source>
        <dbReference type="Google" id="ProtNLM"/>
    </source>
</evidence>
<keyword evidence="3" id="KW-1185">Reference proteome</keyword>
<sequence length="206" mass="22780">MPWQPPYASAADLAGWLGVEVDPELALATEAASRAIDRACNRQFGQISSSEFRYYTAEWHHDRWLVGIDDLMTDTSLTVEVDNDQDGVPEAEITEYRLTPINAAAIGKPWTAIEILPSSPVKPNGLHHGVRVSARWGWSAVPNAIKLATMIQASRLYERRQNVAGQLREKEVDDVRLQWGLTGGTVELDADVLASVGAYRRVWAAV</sequence>
<dbReference type="RefSeq" id="WP_097942997.1">
    <property type="nucleotide sequence ID" value="NZ_BLKS01000001.1"/>
</dbReference>
<dbReference type="Proteomes" id="UP000220914">
    <property type="component" value="Unassembled WGS sequence"/>
</dbReference>
<evidence type="ECO:0000313" key="4">
    <source>
        <dbReference type="Proteomes" id="UP000465302"/>
    </source>
</evidence>